<dbReference type="AlphaFoldDB" id="A0A2S9ST27"/>
<protein>
    <recommendedName>
        <fullName evidence="3">Transcriptional regulator</fullName>
    </recommendedName>
</protein>
<dbReference type="Proteomes" id="UP000238649">
    <property type="component" value="Unassembled WGS sequence"/>
</dbReference>
<evidence type="ECO:0000313" key="2">
    <source>
        <dbReference type="Proteomes" id="UP000238649"/>
    </source>
</evidence>
<dbReference type="EMBL" id="NXGH01000015">
    <property type="protein sequence ID" value="PRM89689.1"/>
    <property type="molecule type" value="Genomic_DNA"/>
</dbReference>
<comment type="caution">
    <text evidence="1">The sequence shown here is derived from an EMBL/GenBank/DDBJ whole genome shotgun (WGS) entry which is preliminary data.</text>
</comment>
<organism evidence="1 2">
    <name type="scientific">Aliarcobacter cryaerophilus</name>
    <dbReference type="NCBI Taxonomy" id="28198"/>
    <lineage>
        <taxon>Bacteria</taxon>
        <taxon>Pseudomonadati</taxon>
        <taxon>Campylobacterota</taxon>
        <taxon>Epsilonproteobacteria</taxon>
        <taxon>Campylobacterales</taxon>
        <taxon>Arcobacteraceae</taxon>
        <taxon>Aliarcobacter</taxon>
    </lineage>
</organism>
<evidence type="ECO:0000313" key="1">
    <source>
        <dbReference type="EMBL" id="PRM89689.1"/>
    </source>
</evidence>
<sequence>MKLTQQDKARLLGIDARTLRNWKKDKKYLYEIIEKGFAFEEFVKTAQEKIDDLKKLEDSLKKEKLK</sequence>
<reference evidence="1 2" key="1">
    <citation type="submission" date="2017-09" db="EMBL/GenBank/DDBJ databases">
        <title>Reassesment of A. cryaerophilus.</title>
        <authorList>
            <person name="Perez-Cataluna A."/>
            <person name="Collado L."/>
            <person name="Salgado O."/>
            <person name="Lefinanco V."/>
            <person name="Figueras M.J."/>
        </authorList>
    </citation>
    <scope>NUCLEOTIDE SEQUENCE [LARGE SCALE GENOMIC DNA]</scope>
    <source>
        <strain evidence="1 2">LMG 9871</strain>
    </source>
</reference>
<name>A0A2S9ST27_9BACT</name>
<proteinExistence type="predicted"/>
<dbReference type="RefSeq" id="WP_105911829.1">
    <property type="nucleotide sequence ID" value="NZ_NXGH01000015.1"/>
</dbReference>
<accession>A0A2S9ST27</accession>
<gene>
    <name evidence="1" type="ORF">CJ671_06100</name>
</gene>
<dbReference type="OrthoDB" id="5329232at2"/>
<evidence type="ECO:0008006" key="3">
    <source>
        <dbReference type="Google" id="ProtNLM"/>
    </source>
</evidence>